<comment type="caution">
    <text evidence="3">The sequence shown here is derived from an EMBL/GenBank/DDBJ whole genome shotgun (WGS) entry which is preliminary data.</text>
</comment>
<evidence type="ECO:0000256" key="1">
    <source>
        <dbReference type="SAM" id="Phobius"/>
    </source>
</evidence>
<dbReference type="Pfam" id="PF05656">
    <property type="entry name" value="DUF805"/>
    <property type="match status" value="1"/>
</dbReference>
<name>A0A4R6DQA0_9MICO</name>
<evidence type="ECO:0000313" key="4">
    <source>
        <dbReference type="Proteomes" id="UP000295764"/>
    </source>
</evidence>
<proteinExistence type="predicted"/>
<dbReference type="Pfam" id="PF18593">
    <property type="entry name" value="CdiI_2"/>
    <property type="match status" value="1"/>
</dbReference>
<gene>
    <name evidence="3" type="ORF">EDF64_101496</name>
</gene>
<keyword evidence="1" id="KW-1133">Transmembrane helix</keyword>
<feature type="transmembrane region" description="Helical" evidence="1">
    <location>
        <begin position="297"/>
        <end position="316"/>
    </location>
</feature>
<keyword evidence="1" id="KW-0812">Transmembrane</keyword>
<reference evidence="3 4" key="1">
    <citation type="submission" date="2019-03" db="EMBL/GenBank/DDBJ databases">
        <title>Genomic analyses of the natural microbiome of Caenorhabditis elegans.</title>
        <authorList>
            <person name="Samuel B."/>
        </authorList>
    </citation>
    <scope>NUCLEOTIDE SEQUENCE [LARGE SCALE GENOMIC DNA]</scope>
    <source>
        <strain evidence="3 4">JUb65</strain>
    </source>
</reference>
<feature type="transmembrane region" description="Helical" evidence="1">
    <location>
        <begin position="267"/>
        <end position="285"/>
    </location>
</feature>
<dbReference type="InterPro" id="IPR008523">
    <property type="entry name" value="DUF805"/>
</dbReference>
<feature type="transmembrane region" description="Helical" evidence="1">
    <location>
        <begin position="239"/>
        <end position="261"/>
    </location>
</feature>
<dbReference type="EMBL" id="SNVW01000001">
    <property type="protein sequence ID" value="TDN46629.1"/>
    <property type="molecule type" value="Genomic_DNA"/>
</dbReference>
<protein>
    <submittedName>
        <fullName evidence="3">Uncharacterized membrane protein YhaH (DUF805 family)</fullName>
    </submittedName>
</protein>
<accession>A0A4R6DQA0</accession>
<keyword evidence="1" id="KW-0472">Membrane</keyword>
<dbReference type="Proteomes" id="UP000295764">
    <property type="component" value="Unassembled WGS sequence"/>
</dbReference>
<feature type="domain" description="CdiI immunity protein" evidence="2">
    <location>
        <begin position="95"/>
        <end position="181"/>
    </location>
</feature>
<dbReference type="RefSeq" id="WP_166645565.1">
    <property type="nucleotide sequence ID" value="NZ_SNVW01000001.1"/>
</dbReference>
<sequence length="336" mass="37174">MARFTVDDSTVRSLARAAIHTEQARFDAWSNRGMLKPLRLTYRPERRGAVGVGTPLGEEIDLDTVRVILKASTGDPWQHTVRAVYPSLDVGAGAQFPALDDFVGAYFNRTWTDGDLSPIEAMAHFSAHARLTEVEALAIDIRAVLELDDEAIAARLVALDCNYDPADDNSTDRSWLEWVLRNLERDAVALAPVPSAVVGEAGWVRDSRPIRGADPVVAVKRFVVNAVSVDGRASRGEFWWARFLWGLVCVMLCGLFSAVPYEIRPPVMIGLLVWIAVTAIPNITLQVRRLHDTGRSGWSMLVQLAPVVGPFLLLVWNAQDSDRSGVRFDRPGEVRH</sequence>
<dbReference type="PANTHER" id="PTHR34980:SF2">
    <property type="entry name" value="INNER MEMBRANE PROTEIN YHAH-RELATED"/>
    <property type="match status" value="1"/>
</dbReference>
<dbReference type="PANTHER" id="PTHR34980">
    <property type="entry name" value="INNER MEMBRANE PROTEIN-RELATED-RELATED"/>
    <property type="match status" value="1"/>
</dbReference>
<organism evidence="3 4">
    <name type="scientific">Curtobacterium flaccumfaciens</name>
    <dbReference type="NCBI Taxonomy" id="2035"/>
    <lineage>
        <taxon>Bacteria</taxon>
        <taxon>Bacillati</taxon>
        <taxon>Actinomycetota</taxon>
        <taxon>Actinomycetes</taxon>
        <taxon>Micrococcales</taxon>
        <taxon>Microbacteriaceae</taxon>
        <taxon>Curtobacterium</taxon>
    </lineage>
</organism>
<evidence type="ECO:0000259" key="2">
    <source>
        <dbReference type="Pfam" id="PF18593"/>
    </source>
</evidence>
<dbReference type="AlphaFoldDB" id="A0A4R6DQA0"/>
<dbReference type="InterPro" id="IPR041129">
    <property type="entry name" value="CdiI_2"/>
</dbReference>
<dbReference type="GO" id="GO:0005886">
    <property type="term" value="C:plasma membrane"/>
    <property type="evidence" value="ECO:0007669"/>
    <property type="project" value="TreeGrafter"/>
</dbReference>
<evidence type="ECO:0000313" key="3">
    <source>
        <dbReference type="EMBL" id="TDN46629.1"/>
    </source>
</evidence>